<dbReference type="PRINTS" id="PR00080">
    <property type="entry name" value="SDRFAMILY"/>
</dbReference>
<accession>A0A4R6ZAD5</accession>
<sequence>MTNASRWRLDGRTALVTGASKGIGLACARELALLGADLLLVARDGVHLERVRGELNEEFPDCEIDAFAGDMAQREQRLELFDWIADQQLSLSLLVNNVGTNIRKPTLEYAEDEYRFLIETNVISAFELCRLAHAQLAGHGAAAIVNIGSVSGLTHVRTGSPYGMTKAALLQLTRNLACEWAGDGIRVNAVAPWYIRTQRSEPALADADYLEEVLERTPLQRIGEPEEVAAAVAFLCLPAASYISGECIAVDGGFLRYGF</sequence>
<protein>
    <submittedName>
        <fullName evidence="3">Tropinone reductase 1</fullName>
    </submittedName>
</protein>
<dbReference type="PANTHER" id="PTHR42898">
    <property type="entry name" value="TROPINONE REDUCTASE"/>
    <property type="match status" value="1"/>
</dbReference>
<dbReference type="GO" id="GO:0016491">
    <property type="term" value="F:oxidoreductase activity"/>
    <property type="evidence" value="ECO:0007669"/>
    <property type="project" value="UniProtKB-KW"/>
</dbReference>
<evidence type="ECO:0000256" key="2">
    <source>
        <dbReference type="ARBA" id="ARBA00023002"/>
    </source>
</evidence>
<dbReference type="InterPro" id="IPR020904">
    <property type="entry name" value="Sc_DH/Rdtase_CS"/>
</dbReference>
<dbReference type="InterPro" id="IPR036291">
    <property type="entry name" value="NAD(P)-bd_dom_sf"/>
</dbReference>
<comment type="similarity">
    <text evidence="1">Belongs to the short-chain dehydrogenases/reductases (SDR) family.</text>
</comment>
<reference evidence="3 4" key="1">
    <citation type="submission" date="2019-03" db="EMBL/GenBank/DDBJ databases">
        <title>Genomic Encyclopedia of Type Strains, Phase IV (KMG-IV): sequencing the most valuable type-strain genomes for metagenomic binning, comparative biology and taxonomic classification.</title>
        <authorList>
            <person name="Goeker M."/>
        </authorList>
    </citation>
    <scope>NUCLEOTIDE SEQUENCE [LARGE SCALE GENOMIC DNA]</scope>
    <source>
        <strain evidence="3 4">DSM 21667</strain>
    </source>
</reference>
<dbReference type="AlphaFoldDB" id="A0A4R6ZAD5"/>
<dbReference type="FunFam" id="3.40.50.720:FF:000084">
    <property type="entry name" value="Short-chain dehydrogenase reductase"/>
    <property type="match status" value="1"/>
</dbReference>
<dbReference type="PANTHER" id="PTHR42898:SF6">
    <property type="entry name" value="NADP-DEPENDENT MANNITOL DEHYDROGENASE"/>
    <property type="match status" value="1"/>
</dbReference>
<dbReference type="Pfam" id="PF13561">
    <property type="entry name" value="adh_short_C2"/>
    <property type="match status" value="1"/>
</dbReference>
<dbReference type="InterPro" id="IPR002347">
    <property type="entry name" value="SDR_fam"/>
</dbReference>
<dbReference type="PRINTS" id="PR00081">
    <property type="entry name" value="GDHRDH"/>
</dbReference>
<proteinExistence type="inferred from homology"/>
<comment type="caution">
    <text evidence="3">The sequence shown here is derived from an EMBL/GenBank/DDBJ whole genome shotgun (WGS) entry which is preliminary data.</text>
</comment>
<dbReference type="EMBL" id="SNZH01000001">
    <property type="protein sequence ID" value="TDR48907.1"/>
    <property type="molecule type" value="Genomic_DNA"/>
</dbReference>
<dbReference type="SUPFAM" id="SSF51735">
    <property type="entry name" value="NAD(P)-binding Rossmann-fold domains"/>
    <property type="match status" value="1"/>
</dbReference>
<keyword evidence="4" id="KW-1185">Reference proteome</keyword>
<evidence type="ECO:0000256" key="1">
    <source>
        <dbReference type="ARBA" id="ARBA00006484"/>
    </source>
</evidence>
<evidence type="ECO:0000313" key="3">
    <source>
        <dbReference type="EMBL" id="TDR48907.1"/>
    </source>
</evidence>
<dbReference type="NCBIfam" id="NF006693">
    <property type="entry name" value="PRK09242.1"/>
    <property type="match status" value="1"/>
</dbReference>
<organism evidence="3 4">
    <name type="scientific">Tahibacter aquaticus</name>
    <dbReference type="NCBI Taxonomy" id="520092"/>
    <lineage>
        <taxon>Bacteria</taxon>
        <taxon>Pseudomonadati</taxon>
        <taxon>Pseudomonadota</taxon>
        <taxon>Gammaproteobacteria</taxon>
        <taxon>Lysobacterales</taxon>
        <taxon>Rhodanobacteraceae</taxon>
        <taxon>Tahibacter</taxon>
    </lineage>
</organism>
<dbReference type="OrthoDB" id="9806974at2"/>
<dbReference type="RefSeq" id="WP_133817006.1">
    <property type="nucleotide sequence ID" value="NZ_SNZH01000001.1"/>
</dbReference>
<keyword evidence="2" id="KW-0560">Oxidoreductase</keyword>
<name>A0A4R6ZAD5_9GAMM</name>
<evidence type="ECO:0000313" key="4">
    <source>
        <dbReference type="Proteomes" id="UP000295293"/>
    </source>
</evidence>
<gene>
    <name evidence="3" type="ORF">DFR29_101531</name>
</gene>
<dbReference type="InterPro" id="IPR045000">
    <property type="entry name" value="TR"/>
</dbReference>
<dbReference type="Proteomes" id="UP000295293">
    <property type="component" value="Unassembled WGS sequence"/>
</dbReference>
<dbReference type="Gene3D" id="3.40.50.720">
    <property type="entry name" value="NAD(P)-binding Rossmann-like Domain"/>
    <property type="match status" value="1"/>
</dbReference>
<dbReference type="PROSITE" id="PS00061">
    <property type="entry name" value="ADH_SHORT"/>
    <property type="match status" value="1"/>
</dbReference>